<reference evidence="2" key="2">
    <citation type="submission" date="2023-01" db="EMBL/GenBank/DDBJ databases">
        <authorList>
            <person name="Sun Q."/>
            <person name="Evtushenko L."/>
        </authorList>
    </citation>
    <scope>NUCLEOTIDE SEQUENCE</scope>
    <source>
        <strain evidence="2">VKM Ac-2007</strain>
    </source>
</reference>
<evidence type="ECO:0000313" key="3">
    <source>
        <dbReference type="Proteomes" id="UP001143474"/>
    </source>
</evidence>
<feature type="domain" description="DUF6875" evidence="1">
    <location>
        <begin position="33"/>
        <end position="209"/>
    </location>
</feature>
<evidence type="ECO:0000259" key="1">
    <source>
        <dbReference type="Pfam" id="PF21780"/>
    </source>
</evidence>
<dbReference type="Pfam" id="PF21780">
    <property type="entry name" value="DUF6875"/>
    <property type="match status" value="1"/>
</dbReference>
<dbReference type="EMBL" id="BSEV01000005">
    <property type="protein sequence ID" value="GLK09430.1"/>
    <property type="molecule type" value="Genomic_DNA"/>
</dbReference>
<reference evidence="2" key="1">
    <citation type="journal article" date="2014" name="Int. J. Syst. Evol. Microbiol.">
        <title>Complete genome sequence of Corynebacterium casei LMG S-19264T (=DSM 44701T), isolated from a smear-ripened cheese.</title>
        <authorList>
            <consortium name="US DOE Joint Genome Institute (JGI-PGF)"/>
            <person name="Walter F."/>
            <person name="Albersmeier A."/>
            <person name="Kalinowski J."/>
            <person name="Ruckert C."/>
        </authorList>
    </citation>
    <scope>NUCLEOTIDE SEQUENCE</scope>
    <source>
        <strain evidence="2">VKM Ac-2007</strain>
    </source>
</reference>
<proteinExistence type="predicted"/>
<dbReference type="AlphaFoldDB" id="A0A9W6MD09"/>
<sequence length="270" mass="29031">MLTDPTDPSRVLIETSDLDGDHDLVRRYGVSLKEIVLWAREYLCRPHADLGRKGPVCPYAQTSLDRGTFYLGVRPGTPDGAQAAEALDGYREWFRRLVSPPGVSPQYRTILVLFPDLPEAEAARVIDTAQRALKSRYVSEGLMIGEFYPGPPPKAGLWNPAFLPLGSPVPLLAIRHMVATDFAFLRDDPDQFAAYLERFGDRPPAALREEVDATARRYGLAGVGAAVGARVKAGAGETAAGVAVNDVAGAAVEITVNDVVDVTADVSANS</sequence>
<name>A0A9W6MD09_9ACTN</name>
<dbReference type="RefSeq" id="WP_271217890.1">
    <property type="nucleotide sequence ID" value="NZ_BAAAVD010000045.1"/>
</dbReference>
<dbReference type="InterPro" id="IPR049240">
    <property type="entry name" value="DUF6875"/>
</dbReference>
<dbReference type="Proteomes" id="UP001143474">
    <property type="component" value="Unassembled WGS sequence"/>
</dbReference>
<accession>A0A9W6MD09</accession>
<organism evidence="2 3">
    <name type="scientific">Streptosporangium carneum</name>
    <dbReference type="NCBI Taxonomy" id="47481"/>
    <lineage>
        <taxon>Bacteria</taxon>
        <taxon>Bacillati</taxon>
        <taxon>Actinomycetota</taxon>
        <taxon>Actinomycetes</taxon>
        <taxon>Streptosporangiales</taxon>
        <taxon>Streptosporangiaceae</taxon>
        <taxon>Streptosporangium</taxon>
    </lineage>
</organism>
<gene>
    <name evidence="2" type="ORF">GCM10017600_28360</name>
</gene>
<keyword evidence="3" id="KW-1185">Reference proteome</keyword>
<evidence type="ECO:0000313" key="2">
    <source>
        <dbReference type="EMBL" id="GLK09430.1"/>
    </source>
</evidence>
<protein>
    <recommendedName>
        <fullName evidence="1">DUF6875 domain-containing protein</fullName>
    </recommendedName>
</protein>
<comment type="caution">
    <text evidence="2">The sequence shown here is derived from an EMBL/GenBank/DDBJ whole genome shotgun (WGS) entry which is preliminary data.</text>
</comment>